<comment type="caution">
    <text evidence="1">The sequence shown here is derived from an EMBL/GenBank/DDBJ whole genome shotgun (WGS) entry which is preliminary data.</text>
</comment>
<evidence type="ECO:0000313" key="2">
    <source>
        <dbReference type="Proteomes" id="UP000718793"/>
    </source>
</evidence>
<keyword evidence="2" id="KW-1185">Reference proteome</keyword>
<dbReference type="RefSeq" id="WP_216488267.1">
    <property type="nucleotide sequence ID" value="NZ_JAHMHH010000001.1"/>
</dbReference>
<sequence length="94" mass="11602">MINKTFTRIEKFYSLYSYLNPWLSPTGKKTQELTYQLIYQSLLWSGFPKFSYLFENIGQNIFEFNPFVLRYTSWEKQLTITEIIYFYNFWKKLC</sequence>
<evidence type="ECO:0000313" key="1">
    <source>
        <dbReference type="EMBL" id="MBU4692035.1"/>
    </source>
</evidence>
<proteinExistence type="predicted"/>
<dbReference type="Proteomes" id="UP000718793">
    <property type="component" value="Unassembled WGS sequence"/>
</dbReference>
<accession>A0ABS6DQA7</accession>
<gene>
    <name evidence="1" type="ORF">KQ875_00280</name>
</gene>
<name>A0ABS6DQA7_9MOLU</name>
<reference evidence="1" key="1">
    <citation type="submission" date="2021-06" db="EMBL/GenBank/DDBJ databases">
        <title>Novel Mycoplasma species detected in California sea lions (Zalophus californianus) from the USA.</title>
        <authorList>
            <person name="Volokhov D.V."/>
            <person name="Furtak V.A."/>
            <person name="Zagorodnyaya T.A."/>
        </authorList>
    </citation>
    <scope>NUCLEOTIDE SEQUENCE [LARGE SCALE GENOMIC DNA]</scope>
    <source>
        <strain evidence="1">CSL 5346</strain>
    </source>
</reference>
<dbReference type="EMBL" id="JAHMHH010000001">
    <property type="protein sequence ID" value="MBU4692035.1"/>
    <property type="molecule type" value="Genomic_DNA"/>
</dbReference>
<organism evidence="1 2">
    <name type="scientific">Mycoplasma zalophi</name>
    <dbReference type="NCBI Taxonomy" id="191287"/>
    <lineage>
        <taxon>Bacteria</taxon>
        <taxon>Bacillati</taxon>
        <taxon>Mycoplasmatota</taxon>
        <taxon>Mollicutes</taxon>
        <taxon>Mycoplasmataceae</taxon>
        <taxon>Mycoplasma</taxon>
    </lineage>
</organism>
<protein>
    <submittedName>
        <fullName evidence="1">Uncharacterized protein</fullName>
    </submittedName>
</protein>